<dbReference type="PANTHER" id="PTHR12000">
    <property type="entry name" value="HEMOGLOBINASE FAMILY MEMBER"/>
    <property type="match status" value="1"/>
</dbReference>
<evidence type="ECO:0000313" key="3">
    <source>
        <dbReference type="EMBL" id="RRT40684.1"/>
    </source>
</evidence>
<evidence type="ECO:0000259" key="2">
    <source>
        <dbReference type="Pfam" id="PF20985"/>
    </source>
</evidence>
<dbReference type="GO" id="GO:0051603">
    <property type="term" value="P:proteolysis involved in protein catabolic process"/>
    <property type="evidence" value="ECO:0007669"/>
    <property type="project" value="TreeGrafter"/>
</dbReference>
<dbReference type="EMBL" id="AMZH03019188">
    <property type="protein sequence ID" value="RRT40684.1"/>
    <property type="molecule type" value="Genomic_DNA"/>
</dbReference>
<dbReference type="FunFam" id="1.10.132.130:FF:000001">
    <property type="entry name" value="Vacuolar-processing enzyme beta-isozyme"/>
    <property type="match status" value="1"/>
</dbReference>
<name>A0A426XMI8_ENSVE</name>
<dbReference type="CDD" id="cd21115">
    <property type="entry name" value="legumain_C"/>
    <property type="match status" value="1"/>
</dbReference>
<evidence type="ECO:0000313" key="4">
    <source>
        <dbReference type="Proteomes" id="UP000287651"/>
    </source>
</evidence>
<dbReference type="GO" id="GO:0005773">
    <property type="term" value="C:vacuole"/>
    <property type="evidence" value="ECO:0007669"/>
    <property type="project" value="GOC"/>
</dbReference>
<feature type="domain" description="Legumain prodomain" evidence="2">
    <location>
        <begin position="31"/>
        <end position="127"/>
    </location>
</feature>
<dbReference type="AlphaFoldDB" id="A0A426XMI8"/>
<dbReference type="Proteomes" id="UP000287651">
    <property type="component" value="Unassembled WGS sequence"/>
</dbReference>
<sequence>MEDSDMHNLRTETLKQQYHLVSSFHKLNAQKDLLEVMFHRLHIDNSIELVGKLLFGSGKASELLKSVRTAGQPLVDDWSCLKSMVRTFESHCGSLSQYGMKHMRSLANICNAGVSKETMAKVAAQACTAVPSNRWSSLHRGFTA</sequence>
<protein>
    <recommendedName>
        <fullName evidence="2">Legumain prodomain domain-containing protein</fullName>
    </recommendedName>
</protein>
<comment type="similarity">
    <text evidence="1">Belongs to the peptidase C13 family.</text>
</comment>
<dbReference type="InterPro" id="IPR046427">
    <property type="entry name" value="Legumain_prodom_sf"/>
</dbReference>
<dbReference type="PANTHER" id="PTHR12000:SF50">
    <property type="entry name" value="VACUOLAR-PROCESSING ENZYME GAMMA-ISOZYME"/>
    <property type="match status" value="1"/>
</dbReference>
<reference evidence="3 4" key="1">
    <citation type="journal article" date="2014" name="Agronomy (Basel)">
        <title>A Draft Genome Sequence for Ensete ventricosum, the Drought-Tolerant Tree Against Hunger.</title>
        <authorList>
            <person name="Harrison J."/>
            <person name="Moore K.A."/>
            <person name="Paszkiewicz K."/>
            <person name="Jones T."/>
            <person name="Grant M."/>
            <person name="Ambacheew D."/>
            <person name="Muzemil S."/>
            <person name="Studholme D.J."/>
        </authorList>
    </citation>
    <scope>NUCLEOTIDE SEQUENCE [LARGE SCALE GENOMIC DNA]</scope>
</reference>
<dbReference type="InterPro" id="IPR001096">
    <property type="entry name" value="Peptidase_C13"/>
</dbReference>
<gene>
    <name evidence="3" type="ORF">B296_00055912</name>
</gene>
<evidence type="ECO:0000256" key="1">
    <source>
        <dbReference type="ARBA" id="ARBA00009941"/>
    </source>
</evidence>
<accession>A0A426XMI8</accession>
<proteinExistence type="inferred from homology"/>
<dbReference type="GO" id="GO:0004197">
    <property type="term" value="F:cysteine-type endopeptidase activity"/>
    <property type="evidence" value="ECO:0007669"/>
    <property type="project" value="TreeGrafter"/>
</dbReference>
<dbReference type="Gene3D" id="1.10.132.130">
    <property type="match status" value="1"/>
</dbReference>
<dbReference type="Pfam" id="PF20985">
    <property type="entry name" value="Legum_prodom"/>
    <property type="match status" value="1"/>
</dbReference>
<organism evidence="3 4">
    <name type="scientific">Ensete ventricosum</name>
    <name type="common">Abyssinian banana</name>
    <name type="synonym">Musa ensete</name>
    <dbReference type="NCBI Taxonomy" id="4639"/>
    <lineage>
        <taxon>Eukaryota</taxon>
        <taxon>Viridiplantae</taxon>
        <taxon>Streptophyta</taxon>
        <taxon>Embryophyta</taxon>
        <taxon>Tracheophyta</taxon>
        <taxon>Spermatophyta</taxon>
        <taxon>Magnoliopsida</taxon>
        <taxon>Liliopsida</taxon>
        <taxon>Zingiberales</taxon>
        <taxon>Musaceae</taxon>
        <taxon>Ensete</taxon>
    </lineage>
</organism>
<dbReference type="GO" id="GO:0006624">
    <property type="term" value="P:vacuolar protein processing"/>
    <property type="evidence" value="ECO:0007669"/>
    <property type="project" value="TreeGrafter"/>
</dbReference>
<comment type="caution">
    <text evidence="3">The sequence shown here is derived from an EMBL/GenBank/DDBJ whole genome shotgun (WGS) entry which is preliminary data.</text>
</comment>
<dbReference type="InterPro" id="IPR048501">
    <property type="entry name" value="Legum_prodom"/>
</dbReference>